<dbReference type="Proteomes" id="UP000019384">
    <property type="component" value="Unassembled WGS sequence"/>
</dbReference>
<dbReference type="EC" id="4.3.2.7" evidence="1"/>
<dbReference type="InterPro" id="IPR006840">
    <property type="entry name" value="ChaC"/>
</dbReference>
<dbReference type="STRING" id="1382522.W6MQJ4"/>
<dbReference type="Pfam" id="PF04752">
    <property type="entry name" value="ChaC"/>
    <property type="match status" value="1"/>
</dbReference>
<dbReference type="GO" id="GO:0005737">
    <property type="term" value="C:cytoplasm"/>
    <property type="evidence" value="ECO:0007669"/>
    <property type="project" value="TreeGrafter"/>
</dbReference>
<gene>
    <name evidence="3" type="ORF">KUCA_T00000125001</name>
</gene>
<dbReference type="HOGENOM" id="CLU_070703_0_1_1"/>
<name>W6MQJ4_9ASCO</name>
<dbReference type="CDD" id="cd06661">
    <property type="entry name" value="GGCT_like"/>
    <property type="match status" value="1"/>
</dbReference>
<dbReference type="PANTHER" id="PTHR12192">
    <property type="entry name" value="CATION TRANSPORT PROTEIN CHAC-RELATED"/>
    <property type="match status" value="1"/>
</dbReference>
<dbReference type="PANTHER" id="PTHR12192:SF2">
    <property type="entry name" value="GLUTATHIONE-SPECIFIC GAMMA-GLUTAMYLCYCLOTRANSFERASE 2"/>
    <property type="match status" value="1"/>
</dbReference>
<dbReference type="InterPro" id="IPR013024">
    <property type="entry name" value="GGCT-like"/>
</dbReference>
<sequence>MTIEIETIYQDRDETKADIIKHVVDQLGEKTKQDQCDQPLWVLGYGSLIFKPPPHAKYRIKGYIHGFIRRFWQSSSDHRGTPESPGRVVTLVTLEDVVKNSRFHSDALEYELSSKSIHEASEKDLKIWGCIYYIPAEFAREVGDYLDVREQDGYSIHTVNFNMVLSEDQSGDVELLDAIAHLDKNAIGHPMINSMVYIGTVSNESFVGPEDLQETASIIASSVGPSGPNIEYLLELEASLDDFKQQDRYIKELSQRVRAILDSEPRV</sequence>
<reference evidence="3" key="2">
    <citation type="submission" date="2014-02" db="EMBL/GenBank/DDBJ databases">
        <title>Complete DNA sequence of /Kuraishia capsulata/ illustrates novel genomic features among budding yeasts (/Saccharomycotina/).</title>
        <authorList>
            <person name="Morales L."/>
            <person name="Noel B."/>
            <person name="Porcel B."/>
            <person name="Marcet-Houben M."/>
            <person name="Hullo M-F."/>
            <person name="Sacerdot C."/>
            <person name="Tekaia F."/>
            <person name="Leh-Louis V."/>
            <person name="Despons L."/>
            <person name="Khanna V."/>
            <person name="Aury J-M."/>
            <person name="Barbe V."/>
            <person name="Couloux A."/>
            <person name="Labadie K."/>
            <person name="Pelletier E."/>
            <person name="Souciet J-L."/>
            <person name="Boekhout T."/>
            <person name="Gabaldon T."/>
            <person name="Wincker P."/>
            <person name="Dujon B."/>
        </authorList>
    </citation>
    <scope>NUCLEOTIDE SEQUENCE</scope>
    <source>
        <strain evidence="3">CBS 1993</strain>
    </source>
</reference>
<dbReference type="EMBL" id="HG793125">
    <property type="protein sequence ID" value="CDK24165.1"/>
    <property type="molecule type" value="Genomic_DNA"/>
</dbReference>
<organism evidence="3 4">
    <name type="scientific">Kuraishia capsulata CBS 1993</name>
    <dbReference type="NCBI Taxonomy" id="1382522"/>
    <lineage>
        <taxon>Eukaryota</taxon>
        <taxon>Fungi</taxon>
        <taxon>Dikarya</taxon>
        <taxon>Ascomycota</taxon>
        <taxon>Saccharomycotina</taxon>
        <taxon>Pichiomycetes</taxon>
        <taxon>Pichiales</taxon>
        <taxon>Pichiaceae</taxon>
        <taxon>Kuraishia</taxon>
    </lineage>
</organism>
<dbReference type="GeneID" id="34517570"/>
<protein>
    <recommendedName>
        <fullName evidence="1">glutathione-specific gamma-glutamylcyclotransferase</fullName>
        <ecNumber evidence="1">4.3.2.7</ecNumber>
    </recommendedName>
</protein>
<proteinExistence type="predicted"/>
<dbReference type="RefSeq" id="XP_022456182.1">
    <property type="nucleotide sequence ID" value="XM_022604633.1"/>
</dbReference>
<dbReference type="AlphaFoldDB" id="W6MQJ4"/>
<evidence type="ECO:0000256" key="2">
    <source>
        <dbReference type="ARBA" id="ARBA00023239"/>
    </source>
</evidence>
<accession>W6MQJ4</accession>
<dbReference type="GO" id="GO:0006751">
    <property type="term" value="P:glutathione catabolic process"/>
    <property type="evidence" value="ECO:0007669"/>
    <property type="project" value="EnsemblFungi"/>
</dbReference>
<dbReference type="GO" id="GO:0003839">
    <property type="term" value="F:gamma-glutamylcyclotransferase activity"/>
    <property type="evidence" value="ECO:0007669"/>
    <property type="project" value="EnsemblFungi"/>
</dbReference>
<evidence type="ECO:0000313" key="3">
    <source>
        <dbReference type="EMBL" id="CDK24165.1"/>
    </source>
</evidence>
<keyword evidence="2" id="KW-0456">Lyase</keyword>
<evidence type="ECO:0000256" key="1">
    <source>
        <dbReference type="ARBA" id="ARBA00012344"/>
    </source>
</evidence>
<reference evidence="3" key="1">
    <citation type="submission" date="2013-12" db="EMBL/GenBank/DDBJ databases">
        <authorList>
            <person name="Genoscope - CEA"/>
        </authorList>
    </citation>
    <scope>NUCLEOTIDE SEQUENCE</scope>
    <source>
        <strain evidence="3">CBS 1993</strain>
    </source>
</reference>
<keyword evidence="4" id="KW-1185">Reference proteome</keyword>
<dbReference type="OrthoDB" id="1933483at2759"/>
<evidence type="ECO:0000313" key="4">
    <source>
        <dbReference type="Proteomes" id="UP000019384"/>
    </source>
</evidence>
<dbReference type="GO" id="GO:0061928">
    <property type="term" value="F:glutathione specific gamma-glutamylcyclotransferase activity"/>
    <property type="evidence" value="ECO:0007669"/>
    <property type="project" value="UniProtKB-EC"/>
</dbReference>